<dbReference type="GO" id="GO:0005886">
    <property type="term" value="C:plasma membrane"/>
    <property type="evidence" value="ECO:0007669"/>
    <property type="project" value="UniProtKB-SubCell"/>
</dbReference>
<gene>
    <name evidence="7" type="ORF">A4A58_19295</name>
</gene>
<keyword evidence="3" id="KW-0328">Glycosyltransferase</keyword>
<dbReference type="STRING" id="943830.A4A58_19295"/>
<dbReference type="PANTHER" id="PTHR43646">
    <property type="entry name" value="GLYCOSYLTRANSFERASE"/>
    <property type="match status" value="1"/>
</dbReference>
<organism evidence="7 8">
    <name type="scientific">Tardiphaga robiniae</name>
    <dbReference type="NCBI Taxonomy" id="943830"/>
    <lineage>
        <taxon>Bacteria</taxon>
        <taxon>Pseudomonadati</taxon>
        <taxon>Pseudomonadota</taxon>
        <taxon>Alphaproteobacteria</taxon>
        <taxon>Hyphomicrobiales</taxon>
        <taxon>Nitrobacteraceae</taxon>
        <taxon>Tardiphaga</taxon>
    </lineage>
</organism>
<evidence type="ECO:0000256" key="2">
    <source>
        <dbReference type="ARBA" id="ARBA00022475"/>
    </source>
</evidence>
<evidence type="ECO:0000256" key="3">
    <source>
        <dbReference type="ARBA" id="ARBA00022676"/>
    </source>
</evidence>
<evidence type="ECO:0000256" key="5">
    <source>
        <dbReference type="ARBA" id="ARBA00023136"/>
    </source>
</evidence>
<keyword evidence="8" id="KW-1185">Reference proteome</keyword>
<dbReference type="AlphaFoldDB" id="A0A161QKB8"/>
<dbReference type="EMBL" id="LVYV01000056">
    <property type="protein sequence ID" value="KZD20384.1"/>
    <property type="molecule type" value="Genomic_DNA"/>
</dbReference>
<keyword evidence="2" id="KW-1003">Cell membrane</keyword>
<sequence length="426" mass="46096">MDRPSRQSLDRVAAAAQLREHASNLAISRRTYARTLRLMNTNIETFAIVTIPACNEADRIERCIAALAVQRDRFGAPLAADAFEILVFANNCTDGTSGVARRFADSVPQRVVVIEEELPSEMANAGWARKRAMDLAADRLDALGPGGVIMSTDADSCVGPAWFSSNLHELANGVECVAGYIDAEPLEIVSLGRDFLSRGRLEDTYLSLAAEIIARCDPRAHDPWPNHRVSSGASLAVTVAAYRAIGGLPARALGEDAALTAALDEAGFKVRHSLDVVVQTSCRILGRAHGGAADTMQRRLADLNAPCDDDLEPALQIARRAMYRSLFRRAWQSALEDGPMSARLCIPSDFVRHLRAEEATLREAWEAVSGRSPVLTVHRTLRPSELPRQIAIARMIVASLRAAAITRTAAPGGRLHREGSGEPELA</sequence>
<evidence type="ECO:0000313" key="8">
    <source>
        <dbReference type="Proteomes" id="UP000076574"/>
    </source>
</evidence>
<keyword evidence="4" id="KW-0808">Transferase</keyword>
<feature type="domain" description="Glycosyltransferase 2-like" evidence="6">
    <location>
        <begin position="49"/>
        <end position="189"/>
    </location>
</feature>
<proteinExistence type="predicted"/>
<comment type="caution">
    <text evidence="7">The sequence shown here is derived from an EMBL/GenBank/DDBJ whole genome shotgun (WGS) entry which is preliminary data.</text>
</comment>
<reference evidence="7 8" key="1">
    <citation type="submission" date="2016-03" db="EMBL/GenBank/DDBJ databases">
        <title>Microsymbionts genomes from the relict species Vavilovia formosa (Stev.) Fed.</title>
        <authorList>
            <person name="Kopat V."/>
            <person name="Chirak E."/>
            <person name="Kimeklis A."/>
            <person name="Andronov E."/>
        </authorList>
    </citation>
    <scope>NUCLEOTIDE SEQUENCE [LARGE SCALE GENOMIC DNA]</scope>
    <source>
        <strain evidence="7 8">Vaf07</strain>
    </source>
</reference>
<accession>A0A161QKB8</accession>
<evidence type="ECO:0000313" key="7">
    <source>
        <dbReference type="EMBL" id="KZD20384.1"/>
    </source>
</evidence>
<evidence type="ECO:0000256" key="1">
    <source>
        <dbReference type="ARBA" id="ARBA00004236"/>
    </source>
</evidence>
<comment type="subcellular location">
    <subcellularLocation>
        <location evidence="1">Cell membrane</location>
    </subcellularLocation>
</comment>
<evidence type="ECO:0000256" key="4">
    <source>
        <dbReference type="ARBA" id="ARBA00022679"/>
    </source>
</evidence>
<dbReference type="SUPFAM" id="SSF53448">
    <property type="entry name" value="Nucleotide-diphospho-sugar transferases"/>
    <property type="match status" value="1"/>
</dbReference>
<dbReference type="GO" id="GO:0016757">
    <property type="term" value="F:glycosyltransferase activity"/>
    <property type="evidence" value="ECO:0007669"/>
    <property type="project" value="UniProtKB-KW"/>
</dbReference>
<protein>
    <recommendedName>
        <fullName evidence="6">Glycosyltransferase 2-like domain-containing protein</fullName>
    </recommendedName>
</protein>
<dbReference type="InterPro" id="IPR029044">
    <property type="entry name" value="Nucleotide-diphossugar_trans"/>
</dbReference>
<keyword evidence="5" id="KW-0472">Membrane</keyword>
<dbReference type="PANTHER" id="PTHR43646:SF2">
    <property type="entry name" value="GLYCOSYLTRANSFERASE 2-LIKE DOMAIN-CONTAINING PROTEIN"/>
    <property type="match status" value="1"/>
</dbReference>
<dbReference type="Gene3D" id="3.90.550.10">
    <property type="entry name" value="Spore Coat Polysaccharide Biosynthesis Protein SpsA, Chain A"/>
    <property type="match status" value="1"/>
</dbReference>
<dbReference type="Pfam" id="PF00535">
    <property type="entry name" value="Glycos_transf_2"/>
    <property type="match status" value="1"/>
</dbReference>
<dbReference type="CDD" id="cd00761">
    <property type="entry name" value="Glyco_tranf_GTA_type"/>
    <property type="match status" value="1"/>
</dbReference>
<dbReference type="InterPro" id="IPR001173">
    <property type="entry name" value="Glyco_trans_2-like"/>
</dbReference>
<name>A0A161QKB8_9BRAD</name>
<evidence type="ECO:0000259" key="6">
    <source>
        <dbReference type="Pfam" id="PF00535"/>
    </source>
</evidence>
<dbReference type="Proteomes" id="UP000076574">
    <property type="component" value="Unassembled WGS sequence"/>
</dbReference>